<comment type="pathway">
    <text evidence="3">Protein modification; protein ubiquitination.</text>
</comment>
<keyword evidence="10" id="KW-0833">Ubl conjugation pathway</keyword>
<feature type="compositionally biased region" description="Basic and acidic residues" evidence="16">
    <location>
        <begin position="732"/>
        <end position="749"/>
    </location>
</feature>
<keyword evidence="7 17" id="KW-0812">Transmembrane</keyword>
<dbReference type="Pfam" id="PF25563">
    <property type="entry name" value="TPR_SYVN1_N"/>
    <property type="match status" value="1"/>
</dbReference>
<feature type="transmembrane region" description="Helical" evidence="17">
    <location>
        <begin position="175"/>
        <end position="200"/>
    </location>
</feature>
<evidence type="ECO:0000256" key="8">
    <source>
        <dbReference type="ARBA" id="ARBA00022723"/>
    </source>
</evidence>
<proteinExistence type="inferred from homology"/>
<dbReference type="GeneID" id="87954429"/>
<feature type="compositionally biased region" description="Polar residues" evidence="16">
    <location>
        <begin position="711"/>
        <end position="730"/>
    </location>
</feature>
<feature type="domain" description="RING-type" evidence="18">
    <location>
        <begin position="301"/>
        <end position="360"/>
    </location>
</feature>
<feature type="compositionally biased region" description="Basic and acidic residues" evidence="16">
    <location>
        <begin position="514"/>
        <end position="525"/>
    </location>
</feature>
<feature type="compositionally biased region" description="Low complexity" evidence="16">
    <location>
        <begin position="487"/>
        <end position="496"/>
    </location>
</feature>
<comment type="similarity">
    <text evidence="4">Belongs to the HRD1 family.</text>
</comment>
<feature type="compositionally biased region" description="Polar residues" evidence="16">
    <location>
        <begin position="531"/>
        <end position="557"/>
    </location>
</feature>
<evidence type="ECO:0000256" key="2">
    <source>
        <dbReference type="ARBA" id="ARBA00004477"/>
    </source>
</evidence>
<accession>A0ABZ1CUN0</accession>
<dbReference type="InterPro" id="IPR001841">
    <property type="entry name" value="Znf_RING"/>
</dbReference>
<dbReference type="InterPro" id="IPR024766">
    <property type="entry name" value="Znf_RING_H2"/>
</dbReference>
<evidence type="ECO:0000256" key="4">
    <source>
        <dbReference type="ARBA" id="ARBA00010089"/>
    </source>
</evidence>
<reference evidence="19 20" key="1">
    <citation type="submission" date="2024-01" db="EMBL/GenBank/DDBJ databases">
        <title>Comparative genomics of Cryptococcus and Kwoniella reveals pathogenesis evolution and contrasting modes of karyotype evolution via chromosome fusion or intercentromeric recombination.</title>
        <authorList>
            <person name="Coelho M.A."/>
            <person name="David-Palma M."/>
            <person name="Shea T."/>
            <person name="Bowers K."/>
            <person name="McGinley-Smith S."/>
            <person name="Mohammad A.W."/>
            <person name="Gnirke A."/>
            <person name="Yurkov A.M."/>
            <person name="Nowrousian M."/>
            <person name="Sun S."/>
            <person name="Cuomo C.A."/>
            <person name="Heitman J."/>
        </authorList>
    </citation>
    <scope>NUCLEOTIDE SEQUENCE [LARGE SCALE GENOMIC DNA]</scope>
    <source>
        <strain evidence="19">CBS 11374</strain>
    </source>
</reference>
<feature type="compositionally biased region" description="Pro residues" evidence="16">
    <location>
        <begin position="382"/>
        <end position="398"/>
    </location>
</feature>
<evidence type="ECO:0000256" key="3">
    <source>
        <dbReference type="ARBA" id="ARBA00004906"/>
    </source>
</evidence>
<evidence type="ECO:0000256" key="10">
    <source>
        <dbReference type="ARBA" id="ARBA00022786"/>
    </source>
</evidence>
<keyword evidence="9 15" id="KW-0863">Zinc-finger</keyword>
<feature type="compositionally biased region" description="Basic and acidic residues" evidence="16">
    <location>
        <begin position="444"/>
        <end position="457"/>
    </location>
</feature>
<evidence type="ECO:0000256" key="13">
    <source>
        <dbReference type="ARBA" id="ARBA00022989"/>
    </source>
</evidence>
<dbReference type="PROSITE" id="PS50089">
    <property type="entry name" value="ZF_RING_2"/>
    <property type="match status" value="1"/>
</dbReference>
<dbReference type="Gene3D" id="3.30.40.10">
    <property type="entry name" value="Zinc/RING finger domain, C3HC4 (zinc finger)"/>
    <property type="match status" value="1"/>
</dbReference>
<evidence type="ECO:0000256" key="17">
    <source>
        <dbReference type="SAM" id="Phobius"/>
    </source>
</evidence>
<evidence type="ECO:0000256" key="9">
    <source>
        <dbReference type="ARBA" id="ARBA00022771"/>
    </source>
</evidence>
<evidence type="ECO:0000256" key="15">
    <source>
        <dbReference type="PROSITE-ProRule" id="PRU00175"/>
    </source>
</evidence>
<keyword evidence="12" id="KW-0862">Zinc</keyword>
<feature type="transmembrane region" description="Helical" evidence="17">
    <location>
        <begin position="142"/>
        <end position="163"/>
    </location>
</feature>
<keyword evidence="14 17" id="KW-0472">Membrane</keyword>
<evidence type="ECO:0000256" key="5">
    <source>
        <dbReference type="ARBA" id="ARBA00012483"/>
    </source>
</evidence>
<feature type="transmembrane region" description="Helical" evidence="17">
    <location>
        <begin position="220"/>
        <end position="249"/>
    </location>
</feature>
<keyword evidence="6" id="KW-0808">Transferase</keyword>
<evidence type="ECO:0000256" key="14">
    <source>
        <dbReference type="ARBA" id="ARBA00023136"/>
    </source>
</evidence>
<comment type="subcellular location">
    <subcellularLocation>
        <location evidence="2">Endoplasmic reticulum membrane</location>
        <topology evidence="2">Multi-pass membrane protein</topology>
    </subcellularLocation>
</comment>
<keyword evidence="13 17" id="KW-1133">Transmembrane helix</keyword>
<dbReference type="PANTHER" id="PTHR22763:SF184">
    <property type="entry name" value="E3 UBIQUITIN-PROTEIN LIGASE SYNOVIOLIN"/>
    <property type="match status" value="1"/>
</dbReference>
<dbReference type="EMBL" id="CP141883">
    <property type="protein sequence ID" value="WRT65355.1"/>
    <property type="molecule type" value="Genomic_DNA"/>
</dbReference>
<keyword evidence="20" id="KW-1185">Reference proteome</keyword>
<evidence type="ECO:0000256" key="11">
    <source>
        <dbReference type="ARBA" id="ARBA00022824"/>
    </source>
</evidence>
<evidence type="ECO:0000256" key="6">
    <source>
        <dbReference type="ARBA" id="ARBA00022679"/>
    </source>
</evidence>
<evidence type="ECO:0000256" key="7">
    <source>
        <dbReference type="ARBA" id="ARBA00022692"/>
    </source>
</evidence>
<dbReference type="InterPro" id="IPR058051">
    <property type="entry name" value="Znf_RING_synoviolin"/>
</dbReference>
<sequence length="756" mass="83731">MVPRLALYGLSSTLLATGVVYSALNTRANFYAAAVALGRSSGALMVLANFALFNTILFGIGLKKVFFGQLRAIEYEHLFERLWIFLTESLLALTIFRDDFSAPFAFMYGILLFLKCFHWITADRVDYMDQIPPPGPPTLFHIRMTSIITLLAIFDFVLVSYSIEAILSEGVSAMVLFASEFTILNASIIGTAARYSIGLIDLRRARGRADAPPWEQKSMWLFYVDLTVDFMKLLTYLSFFLVILLHYGLPLHILRDVYMTLRSFISRCGDLIRYRRATRDMDALYPDATEEEIERGGDRTCIICREEMIPRSVVEREGSTASGVGGGPNETPKKLACGHIFHFHCLRSWLERQQSCPTCRRDVLRTPAQLPGRAAAARNTPLAPPPPPAQPGAVPQPPQQAERNNIQQAYNEYFSLPRMGWDNPVPNNAGAADGTSIQGGPTSGDERGEQSIDERLQRGIWGGPITPGRFFPTPLGAAPRFQQAHPSSSNISSNHYSHIRTNVRPDPPPESESESERRESTDTRRGPHLSVPTTPQLSGHVTPFSSNPPVIFTSTGTARPVPKSGDEEKVEDLVVSEVDVRKRAAEAALRRFGGIFPSSSTASSSSNSMIPRESIAISKGKGKEREVVSPLQSLNTQNLDEWEAVPNVHPRLLSDQRQPNIQFENQLQGRPGGSGTVETLDERIRVLREVDETIWGLVAELTRLRSSWVEGNQASANDGSTVETGVQVGTESEPHVDQTDGIDRPRIEIPDDDDEE</sequence>
<feature type="transmembrane region" description="Helical" evidence="17">
    <location>
        <begin position="102"/>
        <end position="121"/>
    </location>
</feature>
<organism evidence="19 20">
    <name type="scientific">Kwoniella shivajii</name>
    <dbReference type="NCBI Taxonomy" id="564305"/>
    <lineage>
        <taxon>Eukaryota</taxon>
        <taxon>Fungi</taxon>
        <taxon>Dikarya</taxon>
        <taxon>Basidiomycota</taxon>
        <taxon>Agaricomycotina</taxon>
        <taxon>Tremellomycetes</taxon>
        <taxon>Tremellales</taxon>
        <taxon>Cryptococcaceae</taxon>
        <taxon>Kwoniella</taxon>
    </lineage>
</organism>
<dbReference type="InterPro" id="IPR057992">
    <property type="entry name" value="TPR_SYVN1_N"/>
</dbReference>
<dbReference type="SUPFAM" id="SSF57850">
    <property type="entry name" value="RING/U-box"/>
    <property type="match status" value="1"/>
</dbReference>
<keyword evidence="8" id="KW-0479">Metal-binding</keyword>
<name>A0ABZ1CUN0_9TREE</name>
<feature type="region of interest" description="Disordered" evidence="16">
    <location>
        <begin position="711"/>
        <end position="756"/>
    </location>
</feature>
<protein>
    <recommendedName>
        <fullName evidence="5">RING-type E3 ubiquitin transferase</fullName>
        <ecNumber evidence="5">2.3.2.27</ecNumber>
    </recommendedName>
</protein>
<dbReference type="InterPro" id="IPR013083">
    <property type="entry name" value="Znf_RING/FYVE/PHD"/>
</dbReference>
<dbReference type="CDD" id="cd16479">
    <property type="entry name" value="RING-H2_synoviolin"/>
    <property type="match status" value="1"/>
</dbReference>
<feature type="region of interest" description="Disordered" evidence="16">
    <location>
        <begin position="417"/>
        <end position="565"/>
    </location>
</feature>
<dbReference type="PANTHER" id="PTHR22763">
    <property type="entry name" value="RING ZINC FINGER PROTEIN"/>
    <property type="match status" value="1"/>
</dbReference>
<evidence type="ECO:0000256" key="12">
    <source>
        <dbReference type="ARBA" id="ARBA00022833"/>
    </source>
</evidence>
<dbReference type="EC" id="2.3.2.27" evidence="5"/>
<keyword evidence="11" id="KW-0256">Endoplasmic reticulum</keyword>
<dbReference type="InterPro" id="IPR050731">
    <property type="entry name" value="HRD1_E3_ubiq-ligases"/>
</dbReference>
<dbReference type="SMART" id="SM00184">
    <property type="entry name" value="RING"/>
    <property type="match status" value="1"/>
</dbReference>
<feature type="transmembrane region" description="Helical" evidence="17">
    <location>
        <begin position="46"/>
        <end position="66"/>
    </location>
</feature>
<dbReference type="RefSeq" id="XP_062790095.1">
    <property type="nucleotide sequence ID" value="XM_062934044.1"/>
</dbReference>
<evidence type="ECO:0000313" key="19">
    <source>
        <dbReference type="EMBL" id="WRT65355.1"/>
    </source>
</evidence>
<comment type="catalytic activity">
    <reaction evidence="1">
        <text>S-ubiquitinyl-[E2 ubiquitin-conjugating enzyme]-L-cysteine + [acceptor protein]-L-lysine = [E2 ubiquitin-conjugating enzyme]-L-cysteine + N(6)-ubiquitinyl-[acceptor protein]-L-lysine.</text>
        <dbReference type="EC" id="2.3.2.27"/>
    </reaction>
</comment>
<gene>
    <name evidence="19" type="ORF">IL334_002298</name>
</gene>
<evidence type="ECO:0000256" key="16">
    <source>
        <dbReference type="SAM" id="MobiDB-lite"/>
    </source>
</evidence>
<evidence type="ECO:0000259" key="18">
    <source>
        <dbReference type="PROSITE" id="PS50089"/>
    </source>
</evidence>
<dbReference type="Proteomes" id="UP001329825">
    <property type="component" value="Chromosome 3"/>
</dbReference>
<feature type="region of interest" description="Disordered" evidence="16">
    <location>
        <begin position="372"/>
        <end position="402"/>
    </location>
</feature>
<evidence type="ECO:0000256" key="1">
    <source>
        <dbReference type="ARBA" id="ARBA00000900"/>
    </source>
</evidence>
<dbReference type="Pfam" id="PF12678">
    <property type="entry name" value="zf-rbx1"/>
    <property type="match status" value="1"/>
</dbReference>
<evidence type="ECO:0000313" key="20">
    <source>
        <dbReference type="Proteomes" id="UP001329825"/>
    </source>
</evidence>